<dbReference type="Gramene" id="A09p02700.2_BraZ1">
    <property type="protein sequence ID" value="A09p02700.2_BraZ1.CDS"/>
    <property type="gene ID" value="A09g02700.2_BraZ1"/>
</dbReference>
<dbReference type="HOGENOM" id="CLU_941223_0_0_1"/>
<dbReference type="OMA" id="SEITRDW"/>
<feature type="compositionally biased region" description="Basic and acidic residues" evidence="1">
    <location>
        <begin position="27"/>
        <end position="38"/>
    </location>
</feature>
<reference evidence="4" key="3">
    <citation type="submission" date="2018-11" db="EMBL/GenBank/DDBJ databases">
        <authorList>
            <consortium name="Genoscope - CEA"/>
            <person name="William W."/>
        </authorList>
    </citation>
    <scope>NUCLEOTIDE SEQUENCE</scope>
</reference>
<evidence type="ECO:0000313" key="6">
    <source>
        <dbReference type="Proteomes" id="UP000011750"/>
    </source>
</evidence>
<evidence type="ECO:0000313" key="5">
    <source>
        <dbReference type="EnsemblPlants" id="Bra034220.1-P"/>
    </source>
</evidence>
<evidence type="ECO:0000259" key="2">
    <source>
        <dbReference type="Pfam" id="PF00112"/>
    </source>
</evidence>
<feature type="region of interest" description="Disordered" evidence="1">
    <location>
        <begin position="1"/>
        <end position="100"/>
    </location>
</feature>
<sequence>MDEEGEDVISIGAKPKSSKEPNPLNQARREREARERGGGRQRGRGQRGRGQEGIGEAHEEGEERQVEEAHQQEAQEEPQPQQPLSKIPPFNDGSEITRDWTTSDLFDDPIYQHADTCGSVVFARLTQAAYNKDRPIAQRRNLSYRHLANHIRSVTGKKESFSFRNLSIPKNFIRDNGLHKDGVTSGQGGTTKMHFGSERHVEAKTVFEKLETVPLGIILEDRAQLHVVGMGIYEVPGDRDERFQEHALLAVAKGRTPDGVDFIVVQNSWGMDYGNNGYCRVSLPDTRDYDIFWPMW</sequence>
<dbReference type="InterPro" id="IPR038765">
    <property type="entry name" value="Papain-like_cys_pep_sf"/>
</dbReference>
<dbReference type="EnsemblPlants" id="Bra034220.1">
    <property type="protein sequence ID" value="Bra034220.1-P"/>
    <property type="gene ID" value="Bra034220"/>
</dbReference>
<organism evidence="4">
    <name type="scientific">Brassica campestris</name>
    <name type="common">Field mustard</name>
    <dbReference type="NCBI Taxonomy" id="3711"/>
    <lineage>
        <taxon>Eukaryota</taxon>
        <taxon>Viridiplantae</taxon>
        <taxon>Streptophyta</taxon>
        <taxon>Embryophyta</taxon>
        <taxon>Tracheophyta</taxon>
        <taxon>Spermatophyta</taxon>
        <taxon>Magnoliopsida</taxon>
        <taxon>eudicotyledons</taxon>
        <taxon>Gunneridae</taxon>
        <taxon>Pentapetalae</taxon>
        <taxon>rosids</taxon>
        <taxon>malvids</taxon>
        <taxon>Brassicales</taxon>
        <taxon>Brassicaceae</taxon>
        <taxon>Brassiceae</taxon>
        <taxon>Brassica</taxon>
    </lineage>
</organism>
<feature type="domain" description="Peptidase C1A papain C-terminal" evidence="2">
    <location>
        <begin position="206"/>
        <end position="282"/>
    </location>
</feature>
<protein>
    <recommendedName>
        <fullName evidence="2">Peptidase C1A papain C-terminal domain-containing protein</fullName>
    </recommendedName>
</protein>
<keyword evidence="6" id="KW-1185">Reference proteome</keyword>
<reference evidence="6" key="1">
    <citation type="journal article" date="2011" name="Nat. Genet.">
        <title>The genome of the mesopolyploid crop species Brassica rapa.</title>
        <authorList>
            <consortium name="Brassica rapa Genome Sequencing Project Consortium"/>
            <person name="Wang X."/>
            <person name="Wang H."/>
            <person name="Wang J."/>
            <person name="Sun R."/>
            <person name="Wu J."/>
            <person name="Liu S."/>
            <person name="Bai Y."/>
            <person name="Mun J.H."/>
            <person name="Bancroft I."/>
            <person name="Cheng F."/>
            <person name="Huang S."/>
            <person name="Li X."/>
            <person name="Hua W."/>
            <person name="Wang J."/>
            <person name="Wang X."/>
            <person name="Freeling M."/>
            <person name="Pires J.C."/>
            <person name="Paterson A.H."/>
            <person name="Chalhoub B."/>
            <person name="Wang B."/>
            <person name="Hayward A."/>
            <person name="Sharpe A.G."/>
            <person name="Park B.S."/>
            <person name="Weisshaar B."/>
            <person name="Liu B."/>
            <person name="Li B."/>
            <person name="Liu B."/>
            <person name="Tong C."/>
            <person name="Song C."/>
            <person name="Duran C."/>
            <person name="Peng C."/>
            <person name="Geng C."/>
            <person name="Koh C."/>
            <person name="Lin C."/>
            <person name="Edwards D."/>
            <person name="Mu D."/>
            <person name="Shen D."/>
            <person name="Soumpourou E."/>
            <person name="Li F."/>
            <person name="Fraser F."/>
            <person name="Conant G."/>
            <person name="Lassalle G."/>
            <person name="King G.J."/>
            <person name="Bonnema G."/>
            <person name="Tang H."/>
            <person name="Wang H."/>
            <person name="Belcram H."/>
            <person name="Zhou H."/>
            <person name="Hirakawa H."/>
            <person name="Abe H."/>
            <person name="Guo H."/>
            <person name="Wang H."/>
            <person name="Jin H."/>
            <person name="Parkin I.A."/>
            <person name="Batley J."/>
            <person name="Kim J.S."/>
            <person name="Just J."/>
            <person name="Li J."/>
            <person name="Xu J."/>
            <person name="Deng J."/>
            <person name="Kim J.A."/>
            <person name="Li J."/>
            <person name="Yu J."/>
            <person name="Meng J."/>
            <person name="Wang J."/>
            <person name="Min J."/>
            <person name="Poulain J."/>
            <person name="Wang J."/>
            <person name="Hatakeyama K."/>
            <person name="Wu K."/>
            <person name="Wang L."/>
            <person name="Fang L."/>
            <person name="Trick M."/>
            <person name="Links M.G."/>
            <person name="Zhao M."/>
            <person name="Jin M."/>
            <person name="Ramchiary N."/>
            <person name="Drou N."/>
            <person name="Berkman P.J."/>
            <person name="Cai Q."/>
            <person name="Huang Q."/>
            <person name="Li R."/>
            <person name="Tabata S."/>
            <person name="Cheng S."/>
            <person name="Zhang S."/>
            <person name="Zhang S."/>
            <person name="Huang S."/>
            <person name="Sato S."/>
            <person name="Sun S."/>
            <person name="Kwon S.J."/>
            <person name="Choi S.R."/>
            <person name="Lee T.H."/>
            <person name="Fan W."/>
            <person name="Zhao X."/>
            <person name="Tan X."/>
            <person name="Xu X."/>
            <person name="Wang Y."/>
            <person name="Qiu Y."/>
            <person name="Yin Y."/>
            <person name="Li Y."/>
            <person name="Du Y."/>
            <person name="Liao Y."/>
            <person name="Lim Y."/>
            <person name="Narusaka Y."/>
            <person name="Wang Y."/>
            <person name="Wang Z."/>
            <person name="Li Z."/>
            <person name="Wang Z."/>
            <person name="Xiong Z."/>
            <person name="Zhang Z."/>
        </authorList>
    </citation>
    <scope>NUCLEOTIDE SEQUENCE [LARGE SCALE GENOMIC DNA]</scope>
    <source>
        <strain evidence="6">cv. Chiifu-401-42</strain>
    </source>
</reference>
<dbReference type="GO" id="GO:0008234">
    <property type="term" value="F:cysteine-type peptidase activity"/>
    <property type="evidence" value="ECO:0007669"/>
    <property type="project" value="InterPro"/>
</dbReference>
<dbReference type="Pfam" id="PF00112">
    <property type="entry name" value="Peptidase_C1"/>
    <property type="match status" value="1"/>
</dbReference>
<dbReference type="Gramene" id="Bra034220.1">
    <property type="protein sequence ID" value="Bra034220.1-P"/>
    <property type="gene ID" value="Bra034220"/>
</dbReference>
<reference evidence="5" key="4">
    <citation type="submission" date="2023-03" db="UniProtKB">
        <authorList>
            <consortium name="EnsemblPlants"/>
        </authorList>
    </citation>
    <scope>IDENTIFICATION</scope>
    <source>
        <strain evidence="5">cv. Chiifu-401-42</strain>
    </source>
</reference>
<evidence type="ECO:0000256" key="1">
    <source>
        <dbReference type="SAM" id="MobiDB-lite"/>
    </source>
</evidence>
<dbReference type="SUPFAM" id="SSF54001">
    <property type="entry name" value="Cysteine proteinases"/>
    <property type="match status" value="1"/>
</dbReference>
<name>A0A3P5XTS5_BRACM</name>
<feature type="compositionally biased region" description="Basic and acidic residues" evidence="1">
    <location>
        <begin position="55"/>
        <end position="73"/>
    </location>
</feature>
<dbReference type="EMBL" id="LS974625">
    <property type="protein sequence ID" value="CAG7859803.1"/>
    <property type="molecule type" value="Genomic_DNA"/>
</dbReference>
<dbReference type="Proteomes" id="UP000694005">
    <property type="component" value="Chromosome A09"/>
</dbReference>
<evidence type="ECO:0000313" key="3">
    <source>
        <dbReference type="EMBL" id="CAG7859803.1"/>
    </source>
</evidence>
<dbReference type="Proteomes" id="UP000011750">
    <property type="component" value="Chromosome A01"/>
</dbReference>
<dbReference type="EMBL" id="LR031568">
    <property type="protein sequence ID" value="VDC58317.1"/>
    <property type="molecule type" value="Genomic_DNA"/>
</dbReference>
<gene>
    <name evidence="4" type="ORF">BRAA09T35928Z</name>
    <name evidence="3" type="ORF">BRAPAZ1V2_A09P02700.2</name>
</gene>
<dbReference type="Gene3D" id="3.90.70.10">
    <property type="entry name" value="Cysteine proteinases"/>
    <property type="match status" value="1"/>
</dbReference>
<proteinExistence type="predicted"/>
<accession>M4EZH7</accession>
<reference evidence="6" key="2">
    <citation type="journal article" date="2018" name="Hortic Res">
        <title>Improved Brassica rapa reference genome by single-molecule sequencing and chromosome conformation capture technologies.</title>
        <authorList>
            <person name="Zhang L."/>
            <person name="Cai X."/>
            <person name="Wu J."/>
            <person name="Liu M."/>
            <person name="Grob S."/>
            <person name="Cheng F."/>
            <person name="Liang J."/>
            <person name="Cai C."/>
            <person name="Liu Z."/>
            <person name="Liu B."/>
            <person name="Wang F."/>
            <person name="Li S."/>
            <person name="Liu F."/>
            <person name="Li X."/>
            <person name="Cheng L."/>
            <person name="Yang W."/>
            <person name="Li M.H."/>
            <person name="Grossniklaus U."/>
            <person name="Zheng H."/>
            <person name="Wang X."/>
        </authorList>
    </citation>
    <scope>NUCLEOTIDE SEQUENCE [LARGE SCALE GENOMIC DNA]</scope>
    <source>
        <strain evidence="6">cv. Chiifu-401-42</strain>
    </source>
</reference>
<dbReference type="InterPro" id="IPR000668">
    <property type="entry name" value="Peptidase_C1A_C"/>
</dbReference>
<dbReference type="GO" id="GO:0006508">
    <property type="term" value="P:proteolysis"/>
    <property type="evidence" value="ECO:0007669"/>
    <property type="project" value="InterPro"/>
</dbReference>
<evidence type="ECO:0000313" key="4">
    <source>
        <dbReference type="EMBL" id="VDC58317.1"/>
    </source>
</evidence>
<accession>A0A3P5XTS5</accession>
<dbReference type="AlphaFoldDB" id="A0A3P5XTS5"/>